<evidence type="ECO:0000313" key="2">
    <source>
        <dbReference type="EMBL" id="KAA1129933.1"/>
    </source>
</evidence>
<dbReference type="AlphaFoldDB" id="A0A5B0RYP0"/>
<reference evidence="3 4" key="1">
    <citation type="submission" date="2019-05" db="EMBL/GenBank/DDBJ databases">
        <title>Emergence of the Ug99 lineage of the wheat stem rust pathogen through somatic hybridization.</title>
        <authorList>
            <person name="Li F."/>
            <person name="Upadhyaya N.M."/>
            <person name="Sperschneider J."/>
            <person name="Matny O."/>
            <person name="Nguyen-Phuc H."/>
            <person name="Mago R."/>
            <person name="Raley C."/>
            <person name="Miller M.E."/>
            <person name="Silverstein K.A.T."/>
            <person name="Henningsen E."/>
            <person name="Hirsch C.D."/>
            <person name="Visser B."/>
            <person name="Pretorius Z.A."/>
            <person name="Steffenson B.J."/>
            <person name="Schwessinger B."/>
            <person name="Dodds P.N."/>
            <person name="Figueroa M."/>
        </authorList>
    </citation>
    <scope>NUCLEOTIDE SEQUENCE [LARGE SCALE GENOMIC DNA]</scope>
    <source>
        <strain evidence="1">21-0</strain>
        <strain evidence="2 4">Ug99</strain>
    </source>
</reference>
<sequence>MLILVGHRPVSYKVNKAHLAGQEDSLLVGSIKSQSVNPIKQLTLRSTYQAWSRSTQKPLALIVSQIQHITDGFPSASGMVTPGNKRPLRTLVMGEADGSLARLNVACPYTGRRKAVDSPARNHLQLIGPDTPQSHLVTQPSLGTYERSGLDKKLMKNTQGAPKPIEAPLSKIYAVNGKLNLYCRIQLLDQEEGILALEVVQPCRPNPPGQRGCTTLTARRIPSRSTRLYSLAGQDSLTESSWWRGCTTLSTRRESTRRPGFPPGRRGCTTLPARRIPSWPTRWALLTL</sequence>
<dbReference type="EMBL" id="VSWC01000106">
    <property type="protein sequence ID" value="KAA1085385.1"/>
    <property type="molecule type" value="Genomic_DNA"/>
</dbReference>
<comment type="caution">
    <text evidence="2">The sequence shown here is derived from an EMBL/GenBank/DDBJ whole genome shotgun (WGS) entry which is preliminary data.</text>
</comment>
<name>A0A5B0RYP0_PUCGR</name>
<evidence type="ECO:0000313" key="1">
    <source>
        <dbReference type="EMBL" id="KAA1085385.1"/>
    </source>
</evidence>
<keyword evidence="3" id="KW-1185">Reference proteome</keyword>
<dbReference type="Proteomes" id="UP000324748">
    <property type="component" value="Unassembled WGS sequence"/>
</dbReference>
<accession>A0A5B0RYP0</accession>
<evidence type="ECO:0000313" key="4">
    <source>
        <dbReference type="Proteomes" id="UP000325313"/>
    </source>
</evidence>
<dbReference type="EMBL" id="VDEP01000116">
    <property type="protein sequence ID" value="KAA1129933.1"/>
    <property type="molecule type" value="Genomic_DNA"/>
</dbReference>
<evidence type="ECO:0000313" key="3">
    <source>
        <dbReference type="Proteomes" id="UP000324748"/>
    </source>
</evidence>
<proteinExistence type="predicted"/>
<dbReference type="Proteomes" id="UP000325313">
    <property type="component" value="Unassembled WGS sequence"/>
</dbReference>
<organism evidence="2 4">
    <name type="scientific">Puccinia graminis f. sp. tritici</name>
    <dbReference type="NCBI Taxonomy" id="56615"/>
    <lineage>
        <taxon>Eukaryota</taxon>
        <taxon>Fungi</taxon>
        <taxon>Dikarya</taxon>
        <taxon>Basidiomycota</taxon>
        <taxon>Pucciniomycotina</taxon>
        <taxon>Pucciniomycetes</taxon>
        <taxon>Pucciniales</taxon>
        <taxon>Pucciniaceae</taxon>
        <taxon>Puccinia</taxon>
    </lineage>
</organism>
<gene>
    <name evidence="1" type="ORF">PGT21_005307</name>
    <name evidence="2" type="ORF">PGTUg99_005962</name>
</gene>
<protein>
    <submittedName>
        <fullName evidence="2">Uncharacterized protein</fullName>
    </submittedName>
</protein>
<dbReference type="OrthoDB" id="2499294at2759"/>